<reference evidence="4" key="1">
    <citation type="journal article" date="2014" name="Int. J. Syst. Evol. Microbiol.">
        <title>Complete genome sequence of Corynebacterium casei LMG S-19264T (=DSM 44701T), isolated from a smear-ripened cheese.</title>
        <authorList>
            <consortium name="US DOE Joint Genome Institute (JGI-PGF)"/>
            <person name="Walter F."/>
            <person name="Albersmeier A."/>
            <person name="Kalinowski J."/>
            <person name="Ruckert C."/>
        </authorList>
    </citation>
    <scope>NUCLEOTIDE SEQUENCE</scope>
    <source>
        <strain evidence="4">CCM 8711</strain>
    </source>
</reference>
<evidence type="ECO:0008006" key="6">
    <source>
        <dbReference type="Google" id="ProtNLM"/>
    </source>
</evidence>
<feature type="signal peptide" evidence="1">
    <location>
        <begin position="1"/>
        <end position="24"/>
    </location>
</feature>
<evidence type="ECO:0000259" key="2">
    <source>
        <dbReference type="Pfam" id="PF14292"/>
    </source>
</evidence>
<accession>A0A917J653</accession>
<dbReference type="GO" id="GO:0019867">
    <property type="term" value="C:outer membrane"/>
    <property type="evidence" value="ECO:0007669"/>
    <property type="project" value="InterPro"/>
</dbReference>
<evidence type="ECO:0000313" key="4">
    <source>
        <dbReference type="EMBL" id="GGI49389.1"/>
    </source>
</evidence>
<evidence type="ECO:0000259" key="3">
    <source>
        <dbReference type="Pfam" id="PF22058"/>
    </source>
</evidence>
<protein>
    <recommendedName>
        <fullName evidence="6">DUF5116 domain-containing protein</fullName>
    </recommendedName>
</protein>
<dbReference type="InterPro" id="IPR025970">
    <property type="entry name" value="SusE"/>
</dbReference>
<dbReference type="RefSeq" id="WP_188413643.1">
    <property type="nucleotide sequence ID" value="NZ_BMDO01000001.1"/>
</dbReference>
<gene>
    <name evidence="4" type="ORF">GCM10011425_06010</name>
</gene>
<dbReference type="CDD" id="cd12967">
    <property type="entry name" value="CBM_SusE-F_like_u1"/>
    <property type="match status" value="1"/>
</dbReference>
<feature type="domain" description="Amylopullulanase X25" evidence="3">
    <location>
        <begin position="163"/>
        <end position="215"/>
    </location>
</feature>
<feature type="chain" id="PRO_5037840144" description="DUF5116 domain-containing protein" evidence="1">
    <location>
        <begin position="25"/>
        <end position="252"/>
    </location>
</feature>
<comment type="caution">
    <text evidence="4">The sequence shown here is derived from an EMBL/GenBank/DDBJ whole genome shotgun (WGS) entry which is preliminary data.</text>
</comment>
<dbReference type="EMBL" id="BMDO01000001">
    <property type="protein sequence ID" value="GGI49389.1"/>
    <property type="molecule type" value="Genomic_DNA"/>
</dbReference>
<evidence type="ECO:0000256" key="1">
    <source>
        <dbReference type="SAM" id="SignalP"/>
    </source>
</evidence>
<sequence length="252" mass="26067">MKRILTTVTALCSVLLLVLITSCKKDGTQTTGAVGNSGTLAASTTTPALSLANGSNTAVIFNVSAATPVTGYQATVTYTLQIGKKGSNFIVPQEVSAAATGATLTQNALNDILHNLKLVDGVSTQVEVRLKSAIAPNVDAAYSNVITLTVTPYSKTSYLYVPGAYQDWKPDAVDVGVLASPTSNNVYDGKITFPAGKLEFKITPQANWNAAYGNAGGGKISLSAGDNLSVPSAGTYVIHVDVSALTYTITKQ</sequence>
<name>A0A917J653_9SPHI</name>
<dbReference type="PROSITE" id="PS51257">
    <property type="entry name" value="PROKAR_LIPOPROTEIN"/>
    <property type="match status" value="1"/>
</dbReference>
<dbReference type="InterPro" id="IPR054409">
    <property type="entry name" value="X25_BaPul-like"/>
</dbReference>
<dbReference type="Gene3D" id="2.60.40.3620">
    <property type="match status" value="1"/>
</dbReference>
<dbReference type="Pfam" id="PF22058">
    <property type="entry name" value="X25_BaPul_like"/>
    <property type="match status" value="1"/>
</dbReference>
<feature type="domain" description="SusE outer membrane protein" evidence="2">
    <location>
        <begin position="26"/>
        <end position="131"/>
    </location>
</feature>
<proteinExistence type="predicted"/>
<keyword evidence="5" id="KW-1185">Reference proteome</keyword>
<dbReference type="GO" id="GO:2001070">
    <property type="term" value="F:starch binding"/>
    <property type="evidence" value="ECO:0007669"/>
    <property type="project" value="InterPro"/>
</dbReference>
<reference evidence="4" key="2">
    <citation type="submission" date="2020-09" db="EMBL/GenBank/DDBJ databases">
        <authorList>
            <person name="Sun Q."/>
            <person name="Sedlacek I."/>
        </authorList>
    </citation>
    <scope>NUCLEOTIDE SEQUENCE</scope>
    <source>
        <strain evidence="4">CCM 8711</strain>
    </source>
</reference>
<dbReference type="Pfam" id="PF14292">
    <property type="entry name" value="SusE"/>
    <property type="match status" value="1"/>
</dbReference>
<organism evidence="4 5">
    <name type="scientific">Mucilaginibacter galii</name>
    <dbReference type="NCBI Taxonomy" id="2005073"/>
    <lineage>
        <taxon>Bacteria</taxon>
        <taxon>Pseudomonadati</taxon>
        <taxon>Bacteroidota</taxon>
        <taxon>Sphingobacteriia</taxon>
        <taxon>Sphingobacteriales</taxon>
        <taxon>Sphingobacteriaceae</taxon>
        <taxon>Mucilaginibacter</taxon>
    </lineage>
</organism>
<dbReference type="AlphaFoldDB" id="A0A917J653"/>
<keyword evidence="1" id="KW-0732">Signal</keyword>
<evidence type="ECO:0000313" key="5">
    <source>
        <dbReference type="Proteomes" id="UP000662074"/>
    </source>
</evidence>
<dbReference type="Proteomes" id="UP000662074">
    <property type="component" value="Unassembled WGS sequence"/>
</dbReference>